<organism evidence="1 2">
    <name type="scientific">Methylacidiphilum infernorum (isolate V4)</name>
    <name type="common">Methylokorus infernorum (strain V4)</name>
    <dbReference type="NCBI Taxonomy" id="481448"/>
    <lineage>
        <taxon>Bacteria</taxon>
        <taxon>Pseudomonadati</taxon>
        <taxon>Verrucomicrobiota</taxon>
        <taxon>Methylacidiphilae</taxon>
        <taxon>Methylacidiphilales</taxon>
        <taxon>Methylacidiphilaceae</taxon>
        <taxon>Methylacidiphilum (ex Ratnadevi et al. 2023)</taxon>
    </lineage>
</organism>
<proteinExistence type="predicted"/>
<dbReference type="AlphaFoldDB" id="B3DUU6"/>
<evidence type="ECO:0000313" key="2">
    <source>
        <dbReference type="Proteomes" id="UP000009149"/>
    </source>
</evidence>
<accession>B3DUU6</accession>
<gene>
    <name evidence="1" type="ordered locus">Minf_1044</name>
</gene>
<protein>
    <recommendedName>
        <fullName evidence="3">Glutathionylspermidine synthase</fullName>
    </recommendedName>
</protein>
<dbReference type="STRING" id="481448.Minf_1044"/>
<name>B3DUU6_METI4</name>
<evidence type="ECO:0008006" key="3">
    <source>
        <dbReference type="Google" id="ProtNLM"/>
    </source>
</evidence>
<dbReference type="Proteomes" id="UP000009149">
    <property type="component" value="Chromosome"/>
</dbReference>
<evidence type="ECO:0000313" key="1">
    <source>
        <dbReference type="EMBL" id="ACD83099.1"/>
    </source>
</evidence>
<reference evidence="1 2" key="1">
    <citation type="journal article" date="2008" name="Biol. Direct">
        <title>Complete genome sequence of the extremely acidophilic methanotroph isolate V4, Methylacidiphilum infernorum, a representative of the bacterial phylum Verrucomicrobia.</title>
        <authorList>
            <person name="Hou S."/>
            <person name="Makarova K.S."/>
            <person name="Saw J.H."/>
            <person name="Senin P."/>
            <person name="Ly B.V."/>
            <person name="Zhou Z."/>
            <person name="Ren Y."/>
            <person name="Wang J."/>
            <person name="Galperin M.Y."/>
            <person name="Omelchenko M.V."/>
            <person name="Wolf Y.I."/>
            <person name="Yutin N."/>
            <person name="Koonin E.V."/>
            <person name="Stott M.B."/>
            <person name="Mountain B.W."/>
            <person name="Crowe M.A."/>
            <person name="Smirnova A.V."/>
            <person name="Dunfield P.F."/>
            <person name="Feng L."/>
            <person name="Wang L."/>
            <person name="Alam M."/>
        </authorList>
    </citation>
    <scope>NUCLEOTIDE SEQUENCE [LARGE SCALE GENOMIC DNA]</scope>
    <source>
        <strain evidence="2">Isolate V4</strain>
    </source>
</reference>
<dbReference type="eggNOG" id="ENOG502ZATZ">
    <property type="taxonomic scope" value="Bacteria"/>
</dbReference>
<dbReference type="EMBL" id="CP000975">
    <property type="protein sequence ID" value="ACD83099.1"/>
    <property type="molecule type" value="Genomic_DNA"/>
</dbReference>
<dbReference type="HOGENOM" id="CLU_046117_0_0_0"/>
<dbReference type="KEGG" id="min:Minf_1044"/>
<sequence>MIFHLNLNFSLKDNVPLNSIFQKVQFIRNHVPPSGLFKDKEWRVSPFSFVLEERYVEILNRLGIYLQKFYEAADLLYRLSVRGKQPSFVYELLDRGKPRELIEISRSEKLKNDLPRVIRPDLILTEEGFALCELDSVPGGIGLTAWLQETYGQWGESLIGGREGMKQGFKAIFPEGVVVVSEEAMTYWPEFEYLVGLERMRHAESYTFDCEPVYRFFECFDWEKLSTLRKSYSPDRCSITPPLKPYLEEKLLLAFFWLKSLTDFWKRYLSEKGMQFLRKLIPYTWVVDPTPLPYNAVIPGLEVQSWKEVGAFSQSQRELVLKVSGFSPLAWGSRGVYIGSDMSSSEWQEKLAMALADFPHHPWIMQRFVRGKLIKHPYVEGQKMEEMIGRTRISPYYFVYDSQVHLCGVLVTICPADKKIIHGMKEAILVPGALAKPEERKKEEWNEVLEVR</sequence>
<dbReference type="SUPFAM" id="SSF56059">
    <property type="entry name" value="Glutathione synthetase ATP-binding domain-like"/>
    <property type="match status" value="1"/>
</dbReference>